<comment type="caution">
    <text evidence="1">The sequence shown here is derived from an EMBL/GenBank/DDBJ whole genome shotgun (WGS) entry which is preliminary data.</text>
</comment>
<organism evidence="1">
    <name type="scientific">Psilocybe cubensis</name>
    <name type="common">Psychedelic mushroom</name>
    <name type="synonym">Stropharia cubensis</name>
    <dbReference type="NCBI Taxonomy" id="181762"/>
    <lineage>
        <taxon>Eukaryota</taxon>
        <taxon>Fungi</taxon>
        <taxon>Dikarya</taxon>
        <taxon>Basidiomycota</taxon>
        <taxon>Agaricomycotina</taxon>
        <taxon>Agaricomycetes</taxon>
        <taxon>Agaricomycetidae</taxon>
        <taxon>Agaricales</taxon>
        <taxon>Agaricineae</taxon>
        <taxon>Strophariaceae</taxon>
        <taxon>Psilocybe</taxon>
    </lineage>
</organism>
<accession>A0A8H7XWP6</accession>
<sequence length="314" mass="35158">MPPAFSSSEPQDVDPKYASFSTTCRIPLHLMENLSVGRSRRQPQSISLRYNPISSRHRHIQRLTVSSDSFLSVSQLLSALQSMQSLSSLHIQRPYSNSVAEISSNTPIPHIDRKPRLQRLESLAISAPIPTCATILTCLMVPVNCALVLECHLASPGPYLDEIDVDNDLAITPELHGVILEWLALVSDYDSAGIYDVKLRTSQSVFLIMNAIQNSEILPDLSCLIFIKICFEGSRMLRRAWKLLLSSIDKRSRESESDCSVEFVLCEFSNFDAILKMTNAIVTSLSINGKDYNDFMDESMDDNDYDSDDTIHGH</sequence>
<dbReference type="EMBL" id="JAFIQS010000006">
    <property type="protein sequence ID" value="KAG5168233.1"/>
    <property type="molecule type" value="Genomic_DNA"/>
</dbReference>
<protein>
    <submittedName>
        <fullName evidence="1">Uncharacterized protein</fullName>
    </submittedName>
</protein>
<dbReference type="AlphaFoldDB" id="A0A8H7XWP6"/>
<proteinExistence type="predicted"/>
<gene>
    <name evidence="1" type="ORF">JR316_006828</name>
</gene>
<name>A0A8H7XWP6_PSICU</name>
<reference evidence="1" key="1">
    <citation type="submission" date="2021-02" db="EMBL/GenBank/DDBJ databases">
        <title>Psilocybe cubensis genome.</title>
        <authorList>
            <person name="Mckernan K.J."/>
            <person name="Crawford S."/>
            <person name="Trippe A."/>
            <person name="Kane L.T."/>
            <person name="Mclaughlin S."/>
        </authorList>
    </citation>
    <scope>NUCLEOTIDE SEQUENCE [LARGE SCALE GENOMIC DNA]</scope>
    <source>
        <strain evidence="1">MGC-MH-2018</strain>
    </source>
</reference>
<evidence type="ECO:0000313" key="1">
    <source>
        <dbReference type="EMBL" id="KAG5168233.1"/>
    </source>
</evidence>